<protein>
    <submittedName>
        <fullName evidence="1">Uncharacterized protein</fullName>
    </submittedName>
</protein>
<sequence length="78" mass="8020">MVIVVRLRGSGGPLPGRPARDFHTGHRPCTGYGGAATTAVEGDEFPLLDDGLADGALLRVRVDVEPLVEAGPAEEVAA</sequence>
<evidence type="ECO:0000313" key="1">
    <source>
        <dbReference type="EMBL" id="ACG44696.1"/>
    </source>
</evidence>
<proteinExistence type="evidence at transcript level"/>
<dbReference type="AlphaFoldDB" id="B6U5R3"/>
<dbReference type="EMBL" id="EU972578">
    <property type="protein sequence ID" value="ACG44696.1"/>
    <property type="molecule type" value="mRNA"/>
</dbReference>
<accession>B6U5R3</accession>
<organism evidence="1">
    <name type="scientific">Zea mays</name>
    <name type="common">Maize</name>
    <dbReference type="NCBI Taxonomy" id="4577"/>
    <lineage>
        <taxon>Eukaryota</taxon>
        <taxon>Viridiplantae</taxon>
        <taxon>Streptophyta</taxon>
        <taxon>Embryophyta</taxon>
        <taxon>Tracheophyta</taxon>
        <taxon>Spermatophyta</taxon>
        <taxon>Magnoliopsida</taxon>
        <taxon>Liliopsida</taxon>
        <taxon>Poales</taxon>
        <taxon>Poaceae</taxon>
        <taxon>PACMAD clade</taxon>
        <taxon>Panicoideae</taxon>
        <taxon>Andropogonodae</taxon>
        <taxon>Andropogoneae</taxon>
        <taxon>Tripsacinae</taxon>
        <taxon>Zea</taxon>
    </lineage>
</organism>
<reference evidence="1" key="1">
    <citation type="journal article" date="2009" name="Plant Mol. Biol.">
        <title>Insights into corn genes derived from large-scale cDNA sequencing.</title>
        <authorList>
            <person name="Alexandrov N.N."/>
            <person name="Brover V.V."/>
            <person name="Freidin S."/>
            <person name="Troukhan M.E."/>
            <person name="Tatarinova T.V."/>
            <person name="Zhang H."/>
            <person name="Swaller T.J."/>
            <person name="Lu Y.P."/>
            <person name="Bouck J."/>
            <person name="Flavell R.B."/>
            <person name="Feldmann K.A."/>
        </authorList>
    </citation>
    <scope>NUCLEOTIDE SEQUENCE</scope>
</reference>
<name>B6U5R3_MAIZE</name>